<protein>
    <recommendedName>
        <fullName evidence="3">Desulfoferrodoxin N-terminal domain-containing protein</fullName>
    </recommendedName>
</protein>
<name>A0A2U3K2F6_9FIRM</name>
<evidence type="ECO:0000313" key="2">
    <source>
        <dbReference type="Proteomes" id="UP000238916"/>
    </source>
</evidence>
<evidence type="ECO:0000313" key="1">
    <source>
        <dbReference type="EMBL" id="SPF33833.1"/>
    </source>
</evidence>
<sequence>MKYAEEDCEVYCNICKKVTKLKKGEEIPMCCGKLMVEI</sequence>
<dbReference type="EMBL" id="OMOF01000031">
    <property type="protein sequence ID" value="SPF33833.1"/>
    <property type="molecule type" value="Genomic_DNA"/>
</dbReference>
<accession>A0A2U3K2F6</accession>
<dbReference type="AlphaFoldDB" id="A0A2U3K2F6"/>
<proteinExistence type="predicted"/>
<gene>
    <name evidence="1" type="ORF">SBF1_1260002</name>
</gene>
<dbReference type="Proteomes" id="UP000238916">
    <property type="component" value="Unassembled WGS sequence"/>
</dbReference>
<organism evidence="1 2">
    <name type="scientific">Candidatus Desulfosporosinus infrequens</name>
    <dbReference type="NCBI Taxonomy" id="2043169"/>
    <lineage>
        <taxon>Bacteria</taxon>
        <taxon>Bacillati</taxon>
        <taxon>Bacillota</taxon>
        <taxon>Clostridia</taxon>
        <taxon>Eubacteriales</taxon>
        <taxon>Desulfitobacteriaceae</taxon>
        <taxon>Desulfosporosinus</taxon>
    </lineage>
</organism>
<reference evidence="2" key="1">
    <citation type="submission" date="2018-02" db="EMBL/GenBank/DDBJ databases">
        <authorList>
            <person name="Hausmann B."/>
        </authorList>
    </citation>
    <scope>NUCLEOTIDE SEQUENCE [LARGE SCALE GENOMIC DNA]</scope>
    <source>
        <strain evidence="2">Peat soil MAG SbF1</strain>
    </source>
</reference>
<evidence type="ECO:0008006" key="3">
    <source>
        <dbReference type="Google" id="ProtNLM"/>
    </source>
</evidence>